<dbReference type="InterPro" id="IPR018306">
    <property type="entry name" value="Phage_T5_Orf172_DNA-bd"/>
</dbReference>
<evidence type="ECO:0000259" key="1">
    <source>
        <dbReference type="SMART" id="SM00974"/>
    </source>
</evidence>
<dbReference type="EMBL" id="JBHTEC010000004">
    <property type="protein sequence ID" value="MFD0287717.1"/>
    <property type="molecule type" value="Genomic_DNA"/>
</dbReference>
<sequence>MPANWIERVYLIGSPGIPTVKIGCSIDLARRLRTIQLMSPVKLEVLWSCEGGKDLESALHEHFASYQSHGEWFTFPVDPVVAVHEAAAGLRSAVATADQEAVVARTLTWDRGIPVQVDLAVSLYLKLRRLFGDRPFTCIDAHSSIGGTDAVVRMRIRKLCEMGFVESSGSEPGAHRASNRQRYVAHRLPPGTRLGSQVGVRDRDFDPADLLHAIDHSNTE</sequence>
<evidence type="ECO:0000313" key="3">
    <source>
        <dbReference type="Proteomes" id="UP001596957"/>
    </source>
</evidence>
<accession>A0ABW2VUU4</accession>
<feature type="domain" description="Bacteriophage T5 Orf172 DNA-binding" evidence="1">
    <location>
        <begin position="14"/>
        <end position="87"/>
    </location>
</feature>
<dbReference type="RefSeq" id="WP_381256017.1">
    <property type="nucleotide sequence ID" value="NZ_JBHTBI010000014.1"/>
</dbReference>
<dbReference type="Proteomes" id="UP001596957">
    <property type="component" value="Unassembled WGS sequence"/>
</dbReference>
<proteinExistence type="predicted"/>
<organism evidence="2 3">
    <name type="scientific">Streptomyces lutosisoli</name>
    <dbReference type="NCBI Taxonomy" id="2665721"/>
    <lineage>
        <taxon>Bacteria</taxon>
        <taxon>Bacillati</taxon>
        <taxon>Actinomycetota</taxon>
        <taxon>Actinomycetes</taxon>
        <taxon>Kitasatosporales</taxon>
        <taxon>Streptomycetaceae</taxon>
        <taxon>Streptomyces</taxon>
    </lineage>
</organism>
<dbReference type="Pfam" id="PF13455">
    <property type="entry name" value="MUG113"/>
    <property type="match status" value="1"/>
</dbReference>
<dbReference type="SMART" id="SM00974">
    <property type="entry name" value="T5orf172"/>
    <property type="match status" value="1"/>
</dbReference>
<reference evidence="3" key="1">
    <citation type="journal article" date="2019" name="Int. J. Syst. Evol. Microbiol.">
        <title>The Global Catalogue of Microorganisms (GCM) 10K type strain sequencing project: providing services to taxonomists for standard genome sequencing and annotation.</title>
        <authorList>
            <consortium name="The Broad Institute Genomics Platform"/>
            <consortium name="The Broad Institute Genome Sequencing Center for Infectious Disease"/>
            <person name="Wu L."/>
            <person name="Ma J."/>
        </authorList>
    </citation>
    <scope>NUCLEOTIDE SEQUENCE [LARGE SCALE GENOMIC DNA]</scope>
    <source>
        <strain evidence="3">CGMCC 4.7198</strain>
    </source>
</reference>
<gene>
    <name evidence="2" type="ORF">ACFQZP_40060</name>
</gene>
<name>A0ABW2VUU4_9ACTN</name>
<evidence type="ECO:0000313" key="2">
    <source>
        <dbReference type="EMBL" id="MFD0287717.1"/>
    </source>
</evidence>
<comment type="caution">
    <text evidence="2">The sequence shown here is derived from an EMBL/GenBank/DDBJ whole genome shotgun (WGS) entry which is preliminary data.</text>
</comment>
<keyword evidence="3" id="KW-1185">Reference proteome</keyword>
<protein>
    <submittedName>
        <fullName evidence="2">GIY-YIG nuclease family protein</fullName>
    </submittedName>
</protein>